<comment type="caution">
    <text evidence="2">The sequence shown here is derived from an EMBL/GenBank/DDBJ whole genome shotgun (WGS) entry which is preliminary data.</text>
</comment>
<keyword evidence="1" id="KW-0812">Transmembrane</keyword>
<keyword evidence="1" id="KW-0472">Membrane</keyword>
<dbReference type="Proteomes" id="UP000029579">
    <property type="component" value="Unassembled WGS sequence"/>
</dbReference>
<feature type="transmembrane region" description="Helical" evidence="1">
    <location>
        <begin position="9"/>
        <end position="29"/>
    </location>
</feature>
<dbReference type="OrthoDB" id="1690708at2"/>
<feature type="transmembrane region" description="Helical" evidence="1">
    <location>
        <begin position="35"/>
        <end position="56"/>
    </location>
</feature>
<evidence type="ECO:0000313" key="3">
    <source>
        <dbReference type="Proteomes" id="UP000029579"/>
    </source>
</evidence>
<keyword evidence="1" id="KW-1133">Transmembrane helix</keyword>
<protein>
    <submittedName>
        <fullName evidence="2">Uncharacterized protein</fullName>
    </submittedName>
</protein>
<gene>
    <name evidence="2" type="ORF">HMPREF1630_02220</name>
</gene>
<dbReference type="RefSeq" id="WP_004828625.1">
    <property type="nucleotide sequence ID" value="NZ_JRMW01000024.1"/>
</dbReference>
<evidence type="ECO:0000256" key="1">
    <source>
        <dbReference type="SAM" id="Phobius"/>
    </source>
</evidence>
<reference evidence="2 3" key="1">
    <citation type="submission" date="2014-07" db="EMBL/GenBank/DDBJ databases">
        <authorList>
            <person name="McCorrison J."/>
            <person name="Sanka R."/>
            <person name="Torralba M."/>
            <person name="Gillis M."/>
            <person name="Haft D.H."/>
            <person name="Methe B."/>
            <person name="Sutton G."/>
            <person name="Nelson K.E."/>
        </authorList>
    </citation>
    <scope>NUCLEOTIDE SEQUENCE [LARGE SCALE GENOMIC DNA]</scope>
    <source>
        <strain evidence="2 3">S7-1-13</strain>
    </source>
</reference>
<organism evidence="2 3">
    <name type="scientific">Anaerococcus lactolyticus S7-1-13</name>
    <dbReference type="NCBI Taxonomy" id="1284686"/>
    <lineage>
        <taxon>Bacteria</taxon>
        <taxon>Bacillati</taxon>
        <taxon>Bacillota</taxon>
        <taxon>Tissierellia</taxon>
        <taxon>Tissierellales</taxon>
        <taxon>Peptoniphilaceae</taxon>
        <taxon>Anaerococcus</taxon>
    </lineage>
</organism>
<sequence length="183" mass="20891">MKKFKIKDLTFMAISIALMYVFGKVLYLMSRFFPIPGSRVIFTTPLFTFILTAAVLKTKKIGTISIVMGLLALILLRLTLFGAIAVGLTGILTDLTSLILIKSYTDYKSINKTLAFHSFYSIWTSYFLVSLFIENSTFVMGNIFFVFITSLILYFVAYYIGKLTIRLFESRKLLDNKTHSFKD</sequence>
<dbReference type="AlphaFoldDB" id="A0A095YE75"/>
<accession>A0A095YE75</accession>
<proteinExistence type="predicted"/>
<evidence type="ECO:0000313" key="2">
    <source>
        <dbReference type="EMBL" id="KGF04857.1"/>
    </source>
</evidence>
<feature type="transmembrane region" description="Helical" evidence="1">
    <location>
        <begin position="139"/>
        <end position="161"/>
    </location>
</feature>
<name>A0A095YE75_9FIRM</name>
<dbReference type="eggNOG" id="ENOG5033PGW">
    <property type="taxonomic scope" value="Bacteria"/>
</dbReference>
<feature type="transmembrane region" description="Helical" evidence="1">
    <location>
        <begin position="113"/>
        <end position="133"/>
    </location>
</feature>
<dbReference type="EMBL" id="JRMW01000024">
    <property type="protein sequence ID" value="KGF04857.1"/>
    <property type="molecule type" value="Genomic_DNA"/>
</dbReference>